<sequence length="173" mass="19359">MSLVAAPVLADGCPEAPDISAEMAPLYEELLQAPDEMTARGITNRMWLLWDNAPDEPSQEMLDEGMRARAAFDMVRALKRFDALVNYCPFYAEGYNQRAFVNFIRQDYAAALPDLDRALELNPRHIGALSGRALTLIALGRDDEGQAALRAALEINPWLVERRLLKEEPGEEL</sequence>
<dbReference type="Gene3D" id="1.25.40.10">
    <property type="entry name" value="Tetratricopeptide repeat domain"/>
    <property type="match status" value="1"/>
</dbReference>
<dbReference type="Proteomes" id="UP000005713">
    <property type="component" value="Unassembled WGS sequence"/>
</dbReference>
<dbReference type="eggNOG" id="COG0457">
    <property type="taxonomic scope" value="Bacteria"/>
</dbReference>
<name>A3K597_SAGS3</name>
<dbReference type="AlphaFoldDB" id="A3K597"/>
<dbReference type="Pfam" id="PF14559">
    <property type="entry name" value="TPR_19"/>
    <property type="match status" value="1"/>
</dbReference>
<proteinExistence type="predicted"/>
<evidence type="ECO:0000313" key="4">
    <source>
        <dbReference type="EMBL" id="EBA07698.1"/>
    </source>
</evidence>
<dbReference type="RefSeq" id="WP_005860128.1">
    <property type="nucleotide sequence ID" value="NZ_CP155729.1"/>
</dbReference>
<evidence type="ECO:0000256" key="2">
    <source>
        <dbReference type="ARBA" id="ARBA00022803"/>
    </source>
</evidence>
<dbReference type="InterPro" id="IPR050498">
    <property type="entry name" value="Ycf3"/>
</dbReference>
<evidence type="ECO:0000313" key="5">
    <source>
        <dbReference type="Proteomes" id="UP000005713"/>
    </source>
</evidence>
<evidence type="ECO:0000256" key="1">
    <source>
        <dbReference type="ARBA" id="ARBA00022737"/>
    </source>
</evidence>
<dbReference type="SMART" id="SM00028">
    <property type="entry name" value="TPR"/>
    <property type="match status" value="2"/>
</dbReference>
<dbReference type="PANTHER" id="PTHR44858">
    <property type="entry name" value="TETRATRICOPEPTIDE REPEAT PROTEIN 6"/>
    <property type="match status" value="1"/>
</dbReference>
<keyword evidence="5" id="KW-1185">Reference proteome</keyword>
<feature type="repeat" description="TPR" evidence="3">
    <location>
        <begin position="92"/>
        <end position="125"/>
    </location>
</feature>
<dbReference type="SUPFAM" id="SSF48452">
    <property type="entry name" value="TPR-like"/>
    <property type="match status" value="1"/>
</dbReference>
<accession>A3K597</accession>
<organism evidence="4 5">
    <name type="scientific">Sagittula stellata (strain ATCC 700073 / DSM 11524 / E-37)</name>
    <dbReference type="NCBI Taxonomy" id="388399"/>
    <lineage>
        <taxon>Bacteria</taxon>
        <taxon>Pseudomonadati</taxon>
        <taxon>Pseudomonadota</taxon>
        <taxon>Alphaproteobacteria</taxon>
        <taxon>Rhodobacterales</taxon>
        <taxon>Roseobacteraceae</taxon>
        <taxon>Sagittula</taxon>
    </lineage>
</organism>
<dbReference type="PROSITE" id="PS50005">
    <property type="entry name" value="TPR"/>
    <property type="match status" value="1"/>
</dbReference>
<protein>
    <submittedName>
        <fullName evidence="4">TPR domain protein</fullName>
    </submittedName>
</protein>
<evidence type="ECO:0000256" key="3">
    <source>
        <dbReference type="PROSITE-ProRule" id="PRU00339"/>
    </source>
</evidence>
<dbReference type="PANTHER" id="PTHR44858:SF1">
    <property type="entry name" value="UDP-N-ACETYLGLUCOSAMINE--PEPTIDE N-ACETYLGLUCOSAMINYLTRANSFERASE SPINDLY-RELATED"/>
    <property type="match status" value="1"/>
</dbReference>
<dbReference type="InterPro" id="IPR019734">
    <property type="entry name" value="TPR_rpt"/>
</dbReference>
<reference evidence="4 5" key="1">
    <citation type="submission" date="2006-06" db="EMBL/GenBank/DDBJ databases">
        <authorList>
            <person name="Moran M.A."/>
            <person name="Ferriera S."/>
            <person name="Johnson J."/>
            <person name="Kravitz S."/>
            <person name="Beeson K."/>
            <person name="Sutton G."/>
            <person name="Rogers Y.-H."/>
            <person name="Friedman R."/>
            <person name="Frazier M."/>
            <person name="Venter J.C."/>
        </authorList>
    </citation>
    <scope>NUCLEOTIDE SEQUENCE [LARGE SCALE GENOMIC DNA]</scope>
    <source>
        <strain evidence="4 5">E-37</strain>
    </source>
</reference>
<comment type="caution">
    <text evidence="4">The sequence shown here is derived from an EMBL/GenBank/DDBJ whole genome shotgun (WGS) entry which is preliminary data.</text>
</comment>
<keyword evidence="2 3" id="KW-0802">TPR repeat</keyword>
<keyword evidence="1" id="KW-0677">Repeat</keyword>
<dbReference type="EMBL" id="AAYA01000008">
    <property type="protein sequence ID" value="EBA07698.1"/>
    <property type="molecule type" value="Genomic_DNA"/>
</dbReference>
<dbReference type="InterPro" id="IPR011990">
    <property type="entry name" value="TPR-like_helical_dom_sf"/>
</dbReference>
<gene>
    <name evidence="4" type="ORF">SSE37_13968</name>
</gene>